<evidence type="ECO:0000313" key="1">
    <source>
        <dbReference type="EMBL" id="XCP93728.1"/>
    </source>
</evidence>
<reference evidence="1" key="1">
    <citation type="submission" date="2024-05" db="EMBL/GenBank/DDBJ databases">
        <title>Draft genome assemblies of 36 bacteria isolated from hibernating arctic ground squirrels.</title>
        <authorList>
            <person name="McKee H."/>
            <person name="Mullen L."/>
            <person name="Drown D.M."/>
            <person name="Duddleston K.N."/>
        </authorList>
    </citation>
    <scope>NUCLEOTIDE SEQUENCE</scope>
    <source>
        <strain evidence="1">AN1007</strain>
    </source>
</reference>
<gene>
    <name evidence="1" type="ORF">ABXS70_21355</name>
</gene>
<dbReference type="EMBL" id="CP159992">
    <property type="protein sequence ID" value="XCP93728.1"/>
    <property type="molecule type" value="Genomic_DNA"/>
</dbReference>
<name>A0AAU8N9U3_9BACL</name>
<dbReference type="AlphaFoldDB" id="A0AAU8N9U3"/>
<dbReference type="RefSeq" id="WP_342554379.1">
    <property type="nucleotide sequence ID" value="NZ_CP159992.1"/>
</dbReference>
<sequence>MRKNWVLSILMSIILLGGTLLPAGAYVSAADSTTTTTSDESVTEDNSTSEEAALSADEQDFLDYLEAIEALAVYESKALDAAGGNNYITSSNRKSFFLRLNNTVIPNYTKYVSMLKQVKPANPELKKIHDKLIKGSYAQLEGYQLFKQSVSKTKINKTFLKQGNDKIAAGIKNIKKYQEEISVYAEKLGYEL</sequence>
<organism evidence="1">
    <name type="scientific">Paenibacillus sp. AN1007</name>
    <dbReference type="NCBI Taxonomy" id="3151385"/>
    <lineage>
        <taxon>Bacteria</taxon>
        <taxon>Bacillati</taxon>
        <taxon>Bacillota</taxon>
        <taxon>Bacilli</taxon>
        <taxon>Bacillales</taxon>
        <taxon>Paenibacillaceae</taxon>
        <taxon>Paenibacillus</taxon>
    </lineage>
</organism>
<protein>
    <submittedName>
        <fullName evidence="1">Uncharacterized protein</fullName>
    </submittedName>
</protein>
<proteinExistence type="predicted"/>
<accession>A0AAU8N9U3</accession>